<feature type="region of interest" description="Disordered" evidence="1">
    <location>
        <begin position="190"/>
        <end position="209"/>
    </location>
</feature>
<organism evidence="2 3">
    <name type="scientific">Saccharomyces mikatae IFO 1815</name>
    <dbReference type="NCBI Taxonomy" id="226126"/>
    <lineage>
        <taxon>Eukaryota</taxon>
        <taxon>Fungi</taxon>
        <taxon>Dikarya</taxon>
        <taxon>Ascomycota</taxon>
        <taxon>Saccharomycotina</taxon>
        <taxon>Saccharomycetes</taxon>
        <taxon>Saccharomycetales</taxon>
        <taxon>Saccharomycetaceae</taxon>
        <taxon>Saccharomyces</taxon>
    </lineage>
</organism>
<gene>
    <name evidence="2" type="primary">SMKI14G1320</name>
    <name evidence="2" type="ORF">SMKI_14G1320</name>
</gene>
<protein>
    <recommendedName>
        <fullName evidence="4">YNL195C-like protein</fullName>
    </recommendedName>
</protein>
<dbReference type="GeneID" id="80920811"/>
<keyword evidence="3" id="KW-1185">Reference proteome</keyword>
<feature type="compositionally biased region" description="Polar residues" evidence="1">
    <location>
        <begin position="30"/>
        <end position="39"/>
    </location>
</feature>
<feature type="compositionally biased region" description="Polar residues" evidence="1">
    <location>
        <begin position="1"/>
        <end position="17"/>
    </location>
</feature>
<evidence type="ECO:0000256" key="1">
    <source>
        <dbReference type="SAM" id="MobiDB-lite"/>
    </source>
</evidence>
<evidence type="ECO:0008006" key="4">
    <source>
        <dbReference type="Google" id="ProtNLM"/>
    </source>
</evidence>
<reference evidence="2" key="1">
    <citation type="submission" date="2022-10" db="EMBL/GenBank/DDBJ databases">
        <authorList>
            <person name="Byrne P K."/>
        </authorList>
    </citation>
    <scope>NUCLEOTIDE SEQUENCE</scope>
    <source>
        <strain evidence="2">IFO1815</strain>
    </source>
</reference>
<feature type="region of interest" description="Disordered" evidence="1">
    <location>
        <begin position="1"/>
        <end position="54"/>
    </location>
</feature>
<name>A0AA35NF90_SACMI</name>
<dbReference type="AlphaFoldDB" id="A0AA35NF90"/>
<dbReference type="RefSeq" id="XP_056079043.1">
    <property type="nucleotide sequence ID" value="XM_056225201.1"/>
</dbReference>
<evidence type="ECO:0000313" key="2">
    <source>
        <dbReference type="EMBL" id="CAI4035923.1"/>
    </source>
</evidence>
<accession>A0AA35NF90</accession>
<dbReference type="Proteomes" id="UP001161438">
    <property type="component" value="Chromosome 14"/>
</dbReference>
<evidence type="ECO:0000313" key="3">
    <source>
        <dbReference type="Proteomes" id="UP001161438"/>
    </source>
</evidence>
<dbReference type="EMBL" id="OX365770">
    <property type="protein sequence ID" value="CAI4035923.1"/>
    <property type="molecule type" value="Genomic_DNA"/>
</dbReference>
<sequence length="261" mass="28686">MLGLGQSAQAYSSNDDINMNLEKDKVADTSRPNKPNNLQYPPRDTRFSSHKQHSGILPNECPGPTLNTGAGSVGIPGCGKVRNKKVTDKDNITRSTLASFDASNMIEARMNSKNIPVGCQDTSMPHFHGSFAQHIPGAGSPQSEPHHIRAWNDISSYGTDNSDPNMMHPQAAPLDRYNEHMIRDEKFNSSTSSYTAHVRGSPADIPVASQDTEGKKNYEYGMKDQYTVPRNYAIDETNPSMNLSSTADPDILNLKNKVLHE</sequence>
<proteinExistence type="predicted"/>